<gene>
    <name evidence="1" type="ORF">F4820DRAFT_442943</name>
</gene>
<sequence length="622" mass="68015">MDLSGRPPPQPSSNSHASGDDNDSGVRGVRGGLEQQKLDLLGPAYVLEQTGQQQFSRRRIINAEELRDSITQRRSDEPSEVEHVHARRLFVIQGLPAEYLQVLRDTLDIDPRFVDAHASRRSYRPRIRRRRIQDGGAANSTSSACFEYPELLSSRHVPPNLAGTTKQTPGLDGDDAMGKPPARVISANGDVAVFCRASLWLCPEADVLLLDRPVETRPPSRPENNPYRSSELSRASTIGEVNEFRNDTFPNSNNNQTASFETLLYENLAEEWREEPDRDALRSLIEDIVIHQWNELFEAHSADLTPGAVEATALYWQMQRCLEKNLSSSESYDKSLYASSSPPSSASSDWESLLSRLARLASLSRQLAAPPSVATAAVELPAPNQPPTQPRSAASAAAAAAAYDPLIPQRNNSSSSASSAEKNQHSLDRVSYMGGVLLPLSIVSSILSMSDPFGPGGSMFFVFWAVSVPLVFVTVFVIYADSIRKAEVWIEVAAAGGGGGGGGAGSDVENPEDLGPHEHGYNRTAPYSATVQLPVVEPKAGRVMGMAALGEDYSNHPGVDESFDEPSMMAEKMFRKGSGSRRRWQKQQLGWKGACLTAFQLYRLKKGRPPSWGGNVRRERTD</sequence>
<dbReference type="Proteomes" id="UP001497700">
    <property type="component" value="Unassembled WGS sequence"/>
</dbReference>
<accession>A0ACB9ZGL5</accession>
<evidence type="ECO:0000313" key="2">
    <source>
        <dbReference type="Proteomes" id="UP001497700"/>
    </source>
</evidence>
<reference evidence="1 2" key="1">
    <citation type="journal article" date="2022" name="New Phytol.">
        <title>Ecological generalism drives hyperdiversity of secondary metabolite gene clusters in xylarialean endophytes.</title>
        <authorList>
            <person name="Franco M.E.E."/>
            <person name="Wisecaver J.H."/>
            <person name="Arnold A.E."/>
            <person name="Ju Y.M."/>
            <person name="Slot J.C."/>
            <person name="Ahrendt S."/>
            <person name="Moore L.P."/>
            <person name="Eastman K.E."/>
            <person name="Scott K."/>
            <person name="Konkel Z."/>
            <person name="Mondo S.J."/>
            <person name="Kuo A."/>
            <person name="Hayes R.D."/>
            <person name="Haridas S."/>
            <person name="Andreopoulos B."/>
            <person name="Riley R."/>
            <person name="LaButti K."/>
            <person name="Pangilinan J."/>
            <person name="Lipzen A."/>
            <person name="Amirebrahimi M."/>
            <person name="Yan J."/>
            <person name="Adam C."/>
            <person name="Keymanesh K."/>
            <person name="Ng V."/>
            <person name="Louie K."/>
            <person name="Northen T."/>
            <person name="Drula E."/>
            <person name="Henrissat B."/>
            <person name="Hsieh H.M."/>
            <person name="Youens-Clark K."/>
            <person name="Lutzoni F."/>
            <person name="Miadlikowska J."/>
            <person name="Eastwood D.C."/>
            <person name="Hamelin R.C."/>
            <person name="Grigoriev I.V."/>
            <person name="U'Ren J.M."/>
        </authorList>
    </citation>
    <scope>NUCLEOTIDE SEQUENCE [LARGE SCALE GENOMIC DNA]</scope>
    <source>
        <strain evidence="1 2">CBS 119005</strain>
    </source>
</reference>
<dbReference type="EMBL" id="MU393423">
    <property type="protein sequence ID" value="KAI4870657.1"/>
    <property type="molecule type" value="Genomic_DNA"/>
</dbReference>
<keyword evidence="2" id="KW-1185">Reference proteome</keyword>
<organism evidence="1 2">
    <name type="scientific">Hypoxylon rubiginosum</name>
    <dbReference type="NCBI Taxonomy" id="110542"/>
    <lineage>
        <taxon>Eukaryota</taxon>
        <taxon>Fungi</taxon>
        <taxon>Dikarya</taxon>
        <taxon>Ascomycota</taxon>
        <taxon>Pezizomycotina</taxon>
        <taxon>Sordariomycetes</taxon>
        <taxon>Xylariomycetidae</taxon>
        <taxon>Xylariales</taxon>
        <taxon>Hypoxylaceae</taxon>
        <taxon>Hypoxylon</taxon>
    </lineage>
</organism>
<protein>
    <submittedName>
        <fullName evidence="1">Uncharacterized protein</fullName>
    </submittedName>
</protein>
<comment type="caution">
    <text evidence="1">The sequence shown here is derived from an EMBL/GenBank/DDBJ whole genome shotgun (WGS) entry which is preliminary data.</text>
</comment>
<proteinExistence type="predicted"/>
<name>A0ACB9ZGL5_9PEZI</name>
<evidence type="ECO:0000313" key="1">
    <source>
        <dbReference type="EMBL" id="KAI4870657.1"/>
    </source>
</evidence>